<evidence type="ECO:0000256" key="4">
    <source>
        <dbReference type="SAM" id="MobiDB-lite"/>
    </source>
</evidence>
<feature type="compositionally biased region" description="Basic and acidic residues" evidence="4">
    <location>
        <begin position="7"/>
        <end position="16"/>
    </location>
</feature>
<dbReference type="SUPFAM" id="SSF51412">
    <property type="entry name" value="Inosine monophosphate dehydrogenase (IMPDH)"/>
    <property type="match status" value="1"/>
</dbReference>
<dbReference type="PANTHER" id="PTHR32332:SF38">
    <property type="entry name" value="MONOOXYGENASE RV1533-RELATED"/>
    <property type="match status" value="1"/>
</dbReference>
<name>A0A6J6Z4R8_9ZZZZ</name>
<evidence type="ECO:0000313" key="6">
    <source>
        <dbReference type="EMBL" id="CAB4725030.1"/>
    </source>
</evidence>
<dbReference type="InterPro" id="IPR004136">
    <property type="entry name" value="NMO"/>
</dbReference>
<feature type="region of interest" description="Disordered" evidence="4">
    <location>
        <begin position="1"/>
        <end position="25"/>
    </location>
</feature>
<dbReference type="GO" id="GO:0018580">
    <property type="term" value="F:nitronate monooxygenase activity"/>
    <property type="evidence" value="ECO:0007669"/>
    <property type="project" value="InterPro"/>
</dbReference>
<dbReference type="Gene3D" id="3.20.20.70">
    <property type="entry name" value="Aldolase class I"/>
    <property type="match status" value="1"/>
</dbReference>
<reference evidence="7" key="1">
    <citation type="submission" date="2020-05" db="EMBL/GenBank/DDBJ databases">
        <authorList>
            <person name="Chiriac C."/>
            <person name="Salcher M."/>
            <person name="Ghai R."/>
            <person name="Kavagutti S V."/>
        </authorList>
    </citation>
    <scope>NUCLEOTIDE SEQUENCE</scope>
</reference>
<evidence type="ECO:0000256" key="2">
    <source>
        <dbReference type="ARBA" id="ARBA00022643"/>
    </source>
</evidence>
<dbReference type="PANTHER" id="PTHR32332">
    <property type="entry name" value="2-NITROPROPANE DIOXYGENASE"/>
    <property type="match status" value="1"/>
</dbReference>
<evidence type="ECO:0000256" key="3">
    <source>
        <dbReference type="ARBA" id="ARBA00023002"/>
    </source>
</evidence>
<dbReference type="AlphaFoldDB" id="A0A6J6Z4R8"/>
<proteinExistence type="predicted"/>
<sequence length="414" mass="43748">MGHVRTASRDLGHHPSTDTTQRDAQGYPAIMKTAITEMLGIDVPILAFTHCRDVVAAVTKAGGMGVLGAVAHSPEQLEIDLAWIEAEVGDKPFGIDLIVPAKYAGSDGGGFTIDDVRALIPAEHRAFVDDILRRYDVPPLADRGDRVPGRGEWGDGGGRAAPFSAAQADSLLEIALAHRPSLVVNALGPPPAHMIERTKEEGRLVGALAGKAQHAERHVNVGVDIIIAQGAEAGGHTGEVGTMVLIPEIVDAVAPVPVLGAGGIGRGRQMAAAMALGAAGVWCGSVWLTTDEAETHPVVKQKFLKATSSDTVRSRSRTGKPARQLRTAWTDEWDDPTHPQPLGMPMQPLLVGEALARIDRAAYRAGSGAEQLTNYFVGQIVGSMNQTKSAAQVVFDMIDEFIETVQALGHQLDV</sequence>
<keyword evidence="2" id="KW-0288">FMN</keyword>
<protein>
    <submittedName>
        <fullName evidence="7">Unannotated protein</fullName>
    </submittedName>
</protein>
<organism evidence="7">
    <name type="scientific">freshwater metagenome</name>
    <dbReference type="NCBI Taxonomy" id="449393"/>
    <lineage>
        <taxon>unclassified sequences</taxon>
        <taxon>metagenomes</taxon>
        <taxon>ecological metagenomes</taxon>
    </lineage>
</organism>
<dbReference type="InterPro" id="IPR013785">
    <property type="entry name" value="Aldolase_TIM"/>
</dbReference>
<evidence type="ECO:0000256" key="1">
    <source>
        <dbReference type="ARBA" id="ARBA00022630"/>
    </source>
</evidence>
<keyword evidence="3" id="KW-0560">Oxidoreductase</keyword>
<evidence type="ECO:0000313" key="8">
    <source>
        <dbReference type="EMBL" id="CAB4850540.1"/>
    </source>
</evidence>
<evidence type="ECO:0000313" key="5">
    <source>
        <dbReference type="EMBL" id="CAB4363969.1"/>
    </source>
</evidence>
<accession>A0A6J6Z4R8</accession>
<dbReference type="EMBL" id="CAFBIY010000057">
    <property type="protein sequence ID" value="CAB4850540.1"/>
    <property type="molecule type" value="Genomic_DNA"/>
</dbReference>
<dbReference type="EMBL" id="CAEZYF010000009">
    <property type="protein sequence ID" value="CAB4725030.1"/>
    <property type="molecule type" value="Genomic_DNA"/>
</dbReference>
<dbReference type="EMBL" id="CAESGF010000009">
    <property type="protein sequence ID" value="CAB4363969.1"/>
    <property type="molecule type" value="Genomic_DNA"/>
</dbReference>
<keyword evidence="1" id="KW-0285">Flavoprotein</keyword>
<dbReference type="Pfam" id="PF03060">
    <property type="entry name" value="NMO"/>
    <property type="match status" value="2"/>
</dbReference>
<dbReference type="CDD" id="cd04730">
    <property type="entry name" value="NPD_like"/>
    <property type="match status" value="1"/>
</dbReference>
<gene>
    <name evidence="6" type="ORF">UFOPK2656_01707</name>
    <name evidence="7" type="ORF">UFOPK3099_00835</name>
    <name evidence="8" type="ORF">UFOPK3267_01228</name>
    <name evidence="5" type="ORF">UFOPK4189_01738</name>
</gene>
<evidence type="ECO:0000313" key="7">
    <source>
        <dbReference type="EMBL" id="CAB4812467.1"/>
    </source>
</evidence>
<dbReference type="EMBL" id="CAFAAV010000048">
    <property type="protein sequence ID" value="CAB4812467.1"/>
    <property type="molecule type" value="Genomic_DNA"/>
</dbReference>